<proteinExistence type="predicted"/>
<comment type="caution">
    <text evidence="5">The sequence shown here is derived from an EMBL/GenBank/DDBJ whole genome shotgun (WGS) entry which is preliminary data.</text>
</comment>
<feature type="compositionally biased region" description="Low complexity" evidence="1">
    <location>
        <begin position="279"/>
        <end position="338"/>
    </location>
</feature>
<dbReference type="Pfam" id="PF09792">
    <property type="entry name" value="But2"/>
    <property type="match status" value="1"/>
</dbReference>
<evidence type="ECO:0000256" key="2">
    <source>
        <dbReference type="SAM" id="SignalP"/>
    </source>
</evidence>
<feature type="signal peptide" evidence="2">
    <location>
        <begin position="1"/>
        <end position="19"/>
    </location>
</feature>
<dbReference type="PANTHER" id="PTHR39613">
    <property type="entry name" value="ANCHORED CELL WALL PROTEIN, PUTATIVE (AFU_ORTHOLOGUE AFUA_4G08960)-RELATED"/>
    <property type="match status" value="1"/>
</dbReference>
<organism evidence="5 6">
    <name type="scientific">Aspergillus cavernicola</name>
    <dbReference type="NCBI Taxonomy" id="176166"/>
    <lineage>
        <taxon>Eukaryota</taxon>
        <taxon>Fungi</taxon>
        <taxon>Dikarya</taxon>
        <taxon>Ascomycota</taxon>
        <taxon>Pezizomycotina</taxon>
        <taxon>Eurotiomycetes</taxon>
        <taxon>Eurotiomycetidae</taxon>
        <taxon>Eurotiales</taxon>
        <taxon>Aspergillaceae</taxon>
        <taxon>Aspergillus</taxon>
        <taxon>Aspergillus subgen. Nidulantes</taxon>
    </lineage>
</organism>
<accession>A0ABR4HTS8</accession>
<reference evidence="5 6" key="1">
    <citation type="submission" date="2024-07" db="EMBL/GenBank/DDBJ databases">
        <title>Section-level genome sequencing and comparative genomics of Aspergillus sections Usti and Cavernicolus.</title>
        <authorList>
            <consortium name="Lawrence Berkeley National Laboratory"/>
            <person name="Nybo J.L."/>
            <person name="Vesth T.C."/>
            <person name="Theobald S."/>
            <person name="Frisvad J.C."/>
            <person name="Larsen T.O."/>
            <person name="Kjaerboelling I."/>
            <person name="Rothschild-Mancinelli K."/>
            <person name="Lyhne E.K."/>
            <person name="Kogle M.E."/>
            <person name="Barry K."/>
            <person name="Clum A."/>
            <person name="Na H."/>
            <person name="Ledsgaard L."/>
            <person name="Lin J."/>
            <person name="Lipzen A."/>
            <person name="Kuo A."/>
            <person name="Riley R."/>
            <person name="Mondo S."/>
            <person name="LaButti K."/>
            <person name="Haridas S."/>
            <person name="Pangalinan J."/>
            <person name="Salamov A.A."/>
            <person name="Simmons B.A."/>
            <person name="Magnuson J.K."/>
            <person name="Chen J."/>
            <person name="Drula E."/>
            <person name="Henrissat B."/>
            <person name="Wiebenga A."/>
            <person name="Lubbers R.J."/>
            <person name="Gomes A.C."/>
            <person name="Makela M.R."/>
            <person name="Stajich J."/>
            <person name="Grigoriev I.V."/>
            <person name="Mortensen U.H."/>
            <person name="De vries R.P."/>
            <person name="Baker S.E."/>
            <person name="Andersen M.R."/>
        </authorList>
    </citation>
    <scope>NUCLEOTIDE SEQUENCE [LARGE SCALE GENOMIC DNA]</scope>
    <source>
        <strain evidence="5 6">CBS 600.67</strain>
    </source>
</reference>
<name>A0ABR4HTS8_9EURO</name>
<feature type="compositionally biased region" description="Low complexity" evidence="1">
    <location>
        <begin position="237"/>
        <end position="254"/>
    </location>
</feature>
<feature type="region of interest" description="Disordered" evidence="1">
    <location>
        <begin position="236"/>
        <end position="355"/>
    </location>
</feature>
<feature type="chain" id="PRO_5046499709" evidence="2">
    <location>
        <begin position="20"/>
        <end position="498"/>
    </location>
</feature>
<feature type="domain" description="Ubiquitin 3 binding protein But2 C-terminal" evidence="3">
    <location>
        <begin position="348"/>
        <end position="488"/>
    </location>
</feature>
<protein>
    <submittedName>
        <fullName evidence="5">Ubiquitin 3 binding protein But2 C-terminal domain-containing protein</fullName>
    </submittedName>
</protein>
<dbReference type="Pfam" id="PF22799">
    <property type="entry name" value="PIR1-like_C"/>
    <property type="match status" value="1"/>
</dbReference>
<feature type="compositionally biased region" description="Pro residues" evidence="1">
    <location>
        <begin position="255"/>
        <end position="278"/>
    </location>
</feature>
<feature type="compositionally biased region" description="Low complexity" evidence="1">
    <location>
        <begin position="153"/>
        <end position="185"/>
    </location>
</feature>
<dbReference type="Proteomes" id="UP001610335">
    <property type="component" value="Unassembled WGS sequence"/>
</dbReference>
<dbReference type="EMBL" id="JBFXLS010000081">
    <property type="protein sequence ID" value="KAL2818805.1"/>
    <property type="molecule type" value="Genomic_DNA"/>
</dbReference>
<dbReference type="PANTHER" id="PTHR39613:SF1">
    <property type="entry name" value="ANCHORED CELL WALL PROTEIN, PUTATIVE (AFU_ORTHOLOGUE AFUA_4G08960)-RELATED"/>
    <property type="match status" value="1"/>
</dbReference>
<sequence length="498" mass="49344">MSAMRNLATLAAFAASANALVPRQSGCCFSLSASGEASGSVGQLGDGQNRIGGDLPAGQFCINSDGSITDGSGRGCILTPPTTQFQCDLGGNPTPGFSVNSNGELEYNGSTDFVACETGEDDELNLYTTESSDVTNCRTVTLNADGCSGAGAGSNSSSVPGIPSSSAPMPSSTVPVVSPSPSAPGEGPGGGSSTVTVPVVSPSPSGPGGGDQGSGTCDDGCPDVTSTILTTITVPCVSGTPTVPVPIPGGSETPGVPPGSEPGPGPSQPPSSETPPTQPSGSPGPSGTTPSQPSESPSGPSSETTGSPGPSGTTPSQPSESPSGPSSATPTPQPSGGSCPTDLSGDYEYPHLIVPVDSSSPDVAAGTQLNGSVTSTVSTIFNFDIPATDAGKTCNLIFLFPRQEDLETSAYSFNGDGSVQFGALESPATQSTTYNNAPAVSQDYGEFTLSPGNSYPIASFDCPAGEKVGYEMTNAGSTDLEYFQDYNPSPLGLYITVC</sequence>
<feature type="region of interest" description="Disordered" evidence="1">
    <location>
        <begin position="148"/>
        <end position="219"/>
    </location>
</feature>
<keyword evidence="6" id="KW-1185">Reference proteome</keyword>
<evidence type="ECO:0000313" key="5">
    <source>
        <dbReference type="EMBL" id="KAL2818805.1"/>
    </source>
</evidence>
<evidence type="ECO:0000259" key="3">
    <source>
        <dbReference type="Pfam" id="PF09792"/>
    </source>
</evidence>
<dbReference type="InterPro" id="IPR054508">
    <property type="entry name" value="PIR1-like_C"/>
</dbReference>
<feature type="compositionally biased region" description="Low complexity" evidence="1">
    <location>
        <begin position="193"/>
        <end position="203"/>
    </location>
</feature>
<keyword evidence="2" id="KW-0732">Signal</keyword>
<evidence type="ECO:0000259" key="4">
    <source>
        <dbReference type="Pfam" id="PF22799"/>
    </source>
</evidence>
<dbReference type="InterPro" id="IPR018620">
    <property type="entry name" value="Ubiquitin3-bd_protein_But2_C"/>
</dbReference>
<feature type="domain" description="Cell wall mannoprotein PIR1-like C-terminal" evidence="4">
    <location>
        <begin position="66"/>
        <end position="140"/>
    </location>
</feature>
<evidence type="ECO:0000256" key="1">
    <source>
        <dbReference type="SAM" id="MobiDB-lite"/>
    </source>
</evidence>
<gene>
    <name evidence="5" type="ORF">BDW59DRAFT_151855</name>
</gene>
<evidence type="ECO:0000313" key="6">
    <source>
        <dbReference type="Proteomes" id="UP001610335"/>
    </source>
</evidence>